<dbReference type="Pfam" id="PF02114">
    <property type="entry name" value="Phosducin"/>
    <property type="match status" value="1"/>
</dbReference>
<dbReference type="InterPro" id="IPR051498">
    <property type="entry name" value="Phosducin-like_chap/apop_reg"/>
</dbReference>
<organism evidence="3 4">
    <name type="scientific">Cryptosporidium xiaoi</name>
    <dbReference type="NCBI Taxonomy" id="659607"/>
    <lineage>
        <taxon>Eukaryota</taxon>
        <taxon>Sar</taxon>
        <taxon>Alveolata</taxon>
        <taxon>Apicomplexa</taxon>
        <taxon>Conoidasida</taxon>
        <taxon>Coccidia</taxon>
        <taxon>Eucoccidiorida</taxon>
        <taxon>Eimeriorina</taxon>
        <taxon>Cryptosporidiidae</taxon>
        <taxon>Cryptosporidium</taxon>
    </lineage>
</organism>
<evidence type="ECO:0000313" key="3">
    <source>
        <dbReference type="EMBL" id="KAK6589445.1"/>
    </source>
</evidence>
<reference evidence="3 4" key="1">
    <citation type="submission" date="2023-10" db="EMBL/GenBank/DDBJ databases">
        <title>Comparative genomics analysis reveals potential genetic determinants of host preference in Cryptosporidium xiaoi.</title>
        <authorList>
            <person name="Xiao L."/>
            <person name="Li J."/>
        </authorList>
    </citation>
    <scope>NUCLEOTIDE SEQUENCE [LARGE SCALE GENOMIC DNA]</scope>
    <source>
        <strain evidence="3 4">52996</strain>
    </source>
</reference>
<dbReference type="GO" id="GO:0005737">
    <property type="term" value="C:cytoplasm"/>
    <property type="evidence" value="ECO:0007669"/>
    <property type="project" value="TreeGrafter"/>
</dbReference>
<evidence type="ECO:0000259" key="2">
    <source>
        <dbReference type="Pfam" id="PF02114"/>
    </source>
</evidence>
<comment type="caution">
    <text evidence="3">The sequence shown here is derived from an EMBL/GenBank/DDBJ whole genome shotgun (WGS) entry which is preliminary data.</text>
</comment>
<feature type="domain" description="Phosducin" evidence="2">
    <location>
        <begin position="63"/>
        <end position="180"/>
    </location>
</feature>
<evidence type="ECO:0000313" key="4">
    <source>
        <dbReference type="Proteomes" id="UP001311799"/>
    </source>
</evidence>
<protein>
    <recommendedName>
        <fullName evidence="2">Phosducin domain-containing protein</fullName>
    </recommendedName>
</protein>
<accession>A0AAV9Y105</accession>
<comment type="similarity">
    <text evidence="1">Belongs to the phosducin family.</text>
</comment>
<dbReference type="AlphaFoldDB" id="A0AAV9Y105"/>
<sequence>MSTTNPTDITTQWEDQMVKRGIWAPRESEKKNEELYNERIDALESVNVFENSKLERIDDINVNIDEDFEMELKAIREKRLASLKDKAKENSKYGTVYHITKQDFVKEVTECSKNNTTVIVHLFKDSLPECQLINRILDEYISKKYGYIKFVKGISSDIIPNYPDKSLPVFIIYKNGTTVAQINGSSSFKDEDNHITKNSIENLLFKNKVIKLSELNENNDESSDDSDEKEYEDNKCYSSLKFDKMKERVRYLHKI</sequence>
<proteinExistence type="inferred from homology"/>
<dbReference type="Gene3D" id="3.40.30.10">
    <property type="entry name" value="Glutaredoxin"/>
    <property type="match status" value="1"/>
</dbReference>
<dbReference type="InterPro" id="IPR036249">
    <property type="entry name" value="Thioredoxin-like_sf"/>
</dbReference>
<gene>
    <name evidence="3" type="ORF">RS030_203175</name>
</gene>
<dbReference type="InterPro" id="IPR024253">
    <property type="entry name" value="Phosducin_thioredoxin-like_dom"/>
</dbReference>
<dbReference type="PANTHER" id="PTHR45809:SF3">
    <property type="entry name" value="VIRAL IAP-ASSOCIATED FACTOR HOMOLOG"/>
    <property type="match status" value="1"/>
</dbReference>
<name>A0AAV9Y105_9CRYT</name>
<dbReference type="Proteomes" id="UP001311799">
    <property type="component" value="Unassembled WGS sequence"/>
</dbReference>
<dbReference type="GO" id="GO:0006457">
    <property type="term" value="P:protein folding"/>
    <property type="evidence" value="ECO:0007669"/>
    <property type="project" value="TreeGrafter"/>
</dbReference>
<dbReference type="SUPFAM" id="SSF52833">
    <property type="entry name" value="Thioredoxin-like"/>
    <property type="match status" value="1"/>
</dbReference>
<dbReference type="EMBL" id="JAWDEY010000012">
    <property type="protein sequence ID" value="KAK6589445.1"/>
    <property type="molecule type" value="Genomic_DNA"/>
</dbReference>
<keyword evidence="4" id="KW-1185">Reference proteome</keyword>
<evidence type="ECO:0000256" key="1">
    <source>
        <dbReference type="ARBA" id="ARBA00009686"/>
    </source>
</evidence>
<dbReference type="PANTHER" id="PTHR45809">
    <property type="entry name" value="VIRAL IAP-ASSOCIATED FACTOR HOMOLOG"/>
    <property type="match status" value="1"/>
</dbReference>